<dbReference type="InterPro" id="IPR011856">
    <property type="entry name" value="tRNA_endonuc-like_dom_sf"/>
</dbReference>
<dbReference type="KEGG" id="pcre:NCTC12858_00474"/>
<evidence type="ECO:0000256" key="2">
    <source>
        <dbReference type="HAMAP-Rule" id="MF_00048"/>
    </source>
</evidence>
<proteinExistence type="inferred from homology"/>
<evidence type="ECO:0000313" key="3">
    <source>
        <dbReference type="EMBL" id="SQH72648.1"/>
    </source>
</evidence>
<dbReference type="PANTHER" id="PTHR34039">
    <property type="entry name" value="UPF0102 PROTEIN YRAN"/>
    <property type="match status" value="1"/>
</dbReference>
<organism evidence="3 4">
    <name type="scientific">Porphyromonas crevioricanis</name>
    <dbReference type="NCBI Taxonomy" id="393921"/>
    <lineage>
        <taxon>Bacteria</taxon>
        <taxon>Pseudomonadati</taxon>
        <taxon>Bacteroidota</taxon>
        <taxon>Bacteroidia</taxon>
        <taxon>Bacteroidales</taxon>
        <taxon>Porphyromonadaceae</taxon>
        <taxon>Porphyromonas</taxon>
    </lineage>
</organism>
<dbReference type="InterPro" id="IPR011335">
    <property type="entry name" value="Restrct_endonuc-II-like"/>
</dbReference>
<reference evidence="3 4" key="1">
    <citation type="submission" date="2018-06" db="EMBL/GenBank/DDBJ databases">
        <authorList>
            <consortium name="Pathogen Informatics"/>
            <person name="Doyle S."/>
        </authorList>
    </citation>
    <scope>NUCLEOTIDE SEQUENCE [LARGE SCALE GENOMIC DNA]</scope>
    <source>
        <strain evidence="3 4">NCTC12858</strain>
    </source>
</reference>
<dbReference type="Proteomes" id="UP000249300">
    <property type="component" value="Chromosome 1"/>
</dbReference>
<dbReference type="HAMAP" id="MF_00048">
    <property type="entry name" value="UPF0102"/>
    <property type="match status" value="1"/>
</dbReference>
<sequence length="138" mass="15958">MARHNLLGERGEEAARNLLQAKGYRLLECNWVWSSKEIDIICQDHSYIVFVEVKTRTEGTAFSAHKAIDRQKIYNIVVAANHYIRTSGTSLRVRYDIVDVIAHTDGTLTLNHTEAAFHPPMMRQTYRALHHRSRNKNK</sequence>
<comment type="similarity">
    <text evidence="1 2">Belongs to the UPF0102 family.</text>
</comment>
<dbReference type="SUPFAM" id="SSF52980">
    <property type="entry name" value="Restriction endonuclease-like"/>
    <property type="match status" value="1"/>
</dbReference>
<dbReference type="InterPro" id="IPR003509">
    <property type="entry name" value="UPF0102_YraN-like"/>
</dbReference>
<gene>
    <name evidence="3" type="ORF">NCTC12858_00474</name>
</gene>
<protein>
    <recommendedName>
        <fullName evidence="2">UPF0102 protein NCTC12858_00474</fullName>
    </recommendedName>
</protein>
<evidence type="ECO:0000313" key="4">
    <source>
        <dbReference type="Proteomes" id="UP000249300"/>
    </source>
</evidence>
<name>A0A2X4PM93_9PORP</name>
<dbReference type="CDD" id="cd20736">
    <property type="entry name" value="PoNe_Nuclease"/>
    <property type="match status" value="1"/>
</dbReference>
<dbReference type="EMBL" id="LS483447">
    <property type="protein sequence ID" value="SQH72648.1"/>
    <property type="molecule type" value="Genomic_DNA"/>
</dbReference>
<dbReference type="GO" id="GO:0003676">
    <property type="term" value="F:nucleic acid binding"/>
    <property type="evidence" value="ECO:0007669"/>
    <property type="project" value="InterPro"/>
</dbReference>
<dbReference type="Pfam" id="PF02021">
    <property type="entry name" value="UPF0102"/>
    <property type="match status" value="1"/>
</dbReference>
<accession>A0A2X4PM93</accession>
<evidence type="ECO:0000256" key="1">
    <source>
        <dbReference type="ARBA" id="ARBA00006738"/>
    </source>
</evidence>
<dbReference type="AlphaFoldDB" id="A0A2X4PM93"/>
<keyword evidence="4" id="KW-1185">Reference proteome</keyword>
<dbReference type="Gene3D" id="3.40.1350.10">
    <property type="match status" value="1"/>
</dbReference>
<dbReference type="RefSeq" id="WP_023936679.1">
    <property type="nucleotide sequence ID" value="NZ_FUXH01000012.1"/>
</dbReference>
<dbReference type="PANTHER" id="PTHR34039:SF1">
    <property type="entry name" value="UPF0102 PROTEIN YRAN"/>
    <property type="match status" value="1"/>
</dbReference>